<dbReference type="Proteomes" id="UP001139410">
    <property type="component" value="Unassembled WGS sequence"/>
</dbReference>
<gene>
    <name evidence="2" type="ORF">LVY65_01490</name>
</gene>
<reference evidence="2" key="1">
    <citation type="submission" date="2022-01" db="EMBL/GenBank/DDBJ databases">
        <authorList>
            <person name="Jo J.-H."/>
            <person name="Im W.-T."/>
        </authorList>
    </citation>
    <scope>NUCLEOTIDE SEQUENCE</scope>
    <source>
        <strain evidence="2">G124</strain>
    </source>
</reference>
<evidence type="ECO:0000313" key="2">
    <source>
        <dbReference type="EMBL" id="MCF2513741.1"/>
    </source>
</evidence>
<comment type="caution">
    <text evidence="2">The sequence shown here is derived from an EMBL/GenBank/DDBJ whole genome shotgun (WGS) entry which is preliminary data.</text>
</comment>
<dbReference type="RefSeq" id="WP_235066240.1">
    <property type="nucleotide sequence ID" value="NZ_JAKFGM010000001.1"/>
</dbReference>
<dbReference type="AlphaFoldDB" id="A0A9X1QJ88"/>
<accession>A0A9X1QJ88</accession>
<evidence type="ECO:0000313" key="3">
    <source>
        <dbReference type="Proteomes" id="UP001139410"/>
    </source>
</evidence>
<evidence type="ECO:0000256" key="1">
    <source>
        <dbReference type="SAM" id="MobiDB-lite"/>
    </source>
</evidence>
<protein>
    <submittedName>
        <fullName evidence="2">Uncharacterized protein</fullName>
    </submittedName>
</protein>
<organism evidence="2 3">
    <name type="scientific">Sphingomonas cremea</name>
    <dbReference type="NCBI Taxonomy" id="2904799"/>
    <lineage>
        <taxon>Bacteria</taxon>
        <taxon>Pseudomonadati</taxon>
        <taxon>Pseudomonadota</taxon>
        <taxon>Alphaproteobacteria</taxon>
        <taxon>Sphingomonadales</taxon>
        <taxon>Sphingomonadaceae</taxon>
        <taxon>Sphingomonas</taxon>
    </lineage>
</organism>
<feature type="region of interest" description="Disordered" evidence="1">
    <location>
        <begin position="376"/>
        <end position="400"/>
    </location>
</feature>
<proteinExistence type="predicted"/>
<sequence>MRLSISPSDPAATRHEGALAKGLRLTASDRPGVAQPVPVRDIPARPWVRMGAIAFCIVTLLLCAWEWNARTNIGLRAGDLDDSPQSWAEQRRIASTAPIAIVGDSRILFDTDLDRFEQLTGIRPVQVSHVGTNARPLLEHFANDPKFKGLLIVGLADTMYFGMPVIGLGGEAVHNFHKNGKPSQLTGLWIDRFLQRHIAFLDSEYRLSTQVKQVDTGWRHGADSPYEDVWKLAEVSDGRQYFMWDRIETDPYLRGHARHAWDGFKGPPVPPRLSEWVIARSAEAVRRIRARGGDVVFVRPPSSSQLRVNEEQRIPRVRGWDRLLKGTSAVGVHIDDLAQAQHLILPEWSHLTRRCATVFTDAYVRRLAEQTSRIKLRPDAPPPLNSKDCVAPPSRQVAAR</sequence>
<keyword evidence="3" id="KW-1185">Reference proteome</keyword>
<name>A0A9X1QJ88_9SPHN</name>
<dbReference type="EMBL" id="JAKFGM010000001">
    <property type="protein sequence ID" value="MCF2513741.1"/>
    <property type="molecule type" value="Genomic_DNA"/>
</dbReference>